<keyword evidence="2" id="KW-1133">Transmembrane helix</keyword>
<evidence type="ECO:0000256" key="2">
    <source>
        <dbReference type="SAM" id="Phobius"/>
    </source>
</evidence>
<keyword evidence="4" id="KW-1185">Reference proteome</keyword>
<sequence length="96" mass="10194">MGAIVLLIGVAGLGALIAAVTVFAIARSRRNSGNARPASGTYPQNMGYPSQQGMYPIPQQPYPTATSDEGYGYPAPPEHSQQNPNPYAQQHPRQGQ</sequence>
<protein>
    <submittedName>
        <fullName evidence="3">Uncharacterized protein</fullName>
    </submittedName>
</protein>
<evidence type="ECO:0000256" key="1">
    <source>
        <dbReference type="SAM" id="MobiDB-lite"/>
    </source>
</evidence>
<feature type="compositionally biased region" description="Polar residues" evidence="1">
    <location>
        <begin position="79"/>
        <end position="96"/>
    </location>
</feature>
<organism evidence="3 4">
    <name type="scientific">Streptomyces coacervatus</name>
    <dbReference type="NCBI Taxonomy" id="647381"/>
    <lineage>
        <taxon>Bacteria</taxon>
        <taxon>Bacillati</taxon>
        <taxon>Actinomycetota</taxon>
        <taxon>Actinomycetes</taxon>
        <taxon>Kitasatosporales</taxon>
        <taxon>Streptomycetaceae</taxon>
        <taxon>Streptomyces</taxon>
    </lineage>
</organism>
<dbReference type="EMBL" id="BAABDE010000023">
    <property type="protein sequence ID" value="GAA3819943.1"/>
    <property type="molecule type" value="Genomic_DNA"/>
</dbReference>
<feature type="region of interest" description="Disordered" evidence="1">
    <location>
        <begin position="28"/>
        <end position="96"/>
    </location>
</feature>
<dbReference type="Proteomes" id="UP001501009">
    <property type="component" value="Unassembled WGS sequence"/>
</dbReference>
<proteinExistence type="predicted"/>
<keyword evidence="2" id="KW-0472">Membrane</keyword>
<feature type="compositionally biased region" description="Polar residues" evidence="1">
    <location>
        <begin position="41"/>
        <end position="53"/>
    </location>
</feature>
<evidence type="ECO:0000313" key="3">
    <source>
        <dbReference type="EMBL" id="GAA3819943.1"/>
    </source>
</evidence>
<evidence type="ECO:0000313" key="4">
    <source>
        <dbReference type="Proteomes" id="UP001501009"/>
    </source>
</evidence>
<keyword evidence="2" id="KW-0812">Transmembrane</keyword>
<accession>A0ABP7IJQ0</accession>
<reference evidence="4" key="1">
    <citation type="journal article" date="2019" name="Int. J. Syst. Evol. Microbiol.">
        <title>The Global Catalogue of Microorganisms (GCM) 10K type strain sequencing project: providing services to taxonomists for standard genome sequencing and annotation.</title>
        <authorList>
            <consortium name="The Broad Institute Genomics Platform"/>
            <consortium name="The Broad Institute Genome Sequencing Center for Infectious Disease"/>
            <person name="Wu L."/>
            <person name="Ma J."/>
        </authorList>
    </citation>
    <scope>NUCLEOTIDE SEQUENCE [LARGE SCALE GENOMIC DNA]</scope>
    <source>
        <strain evidence="4">JCM 17138</strain>
    </source>
</reference>
<feature type="transmembrane region" description="Helical" evidence="2">
    <location>
        <begin position="6"/>
        <end position="26"/>
    </location>
</feature>
<comment type="caution">
    <text evidence="3">The sequence shown here is derived from an EMBL/GenBank/DDBJ whole genome shotgun (WGS) entry which is preliminary data.</text>
</comment>
<name>A0ABP7IJQ0_9ACTN</name>
<gene>
    <name evidence="3" type="ORF">GCM10022403_061720</name>
</gene>